<dbReference type="KEGG" id="tva:4746078"/>
<keyword evidence="3" id="KW-1185">Reference proteome</keyword>
<evidence type="ECO:0000256" key="1">
    <source>
        <dbReference type="SAM" id="MobiDB-lite"/>
    </source>
</evidence>
<accession>A2G339</accession>
<dbReference type="VEuPathDB" id="TrichDB:TVAG_362920"/>
<dbReference type="RefSeq" id="XP_001301349.1">
    <property type="nucleotide sequence ID" value="XM_001301348.1"/>
</dbReference>
<evidence type="ECO:0000313" key="3">
    <source>
        <dbReference type="Proteomes" id="UP000001542"/>
    </source>
</evidence>
<reference evidence="2" key="1">
    <citation type="submission" date="2006-10" db="EMBL/GenBank/DDBJ databases">
        <authorList>
            <person name="Amadeo P."/>
            <person name="Zhao Q."/>
            <person name="Wortman J."/>
            <person name="Fraser-Liggett C."/>
            <person name="Carlton J."/>
        </authorList>
    </citation>
    <scope>NUCLEOTIDE SEQUENCE</scope>
    <source>
        <strain evidence="2">G3</strain>
    </source>
</reference>
<sequence length="145" mass="17168">MINYYYPPLFPANPYIPKQKRNTTQSIRDNERTLARLKKNGFKIEYVTAYIDRQFGTHVSSANLLTFAHELCEKLSLKLDRIAKRNKNALFCWYAENWHIVQPHLKDLTLPLKHESDNQDEKNTNNNTQENDPMEISQLLNHHDE</sequence>
<protein>
    <submittedName>
        <fullName evidence="2">Uncharacterized protein</fullName>
    </submittedName>
</protein>
<name>A2G339_TRIV3</name>
<organism evidence="2 3">
    <name type="scientific">Trichomonas vaginalis (strain ATCC PRA-98 / G3)</name>
    <dbReference type="NCBI Taxonomy" id="412133"/>
    <lineage>
        <taxon>Eukaryota</taxon>
        <taxon>Metamonada</taxon>
        <taxon>Parabasalia</taxon>
        <taxon>Trichomonadida</taxon>
        <taxon>Trichomonadidae</taxon>
        <taxon>Trichomonas</taxon>
    </lineage>
</organism>
<dbReference type="AlphaFoldDB" id="A2G339"/>
<gene>
    <name evidence="2" type="ORF">TVAG_362920</name>
</gene>
<dbReference type="EMBL" id="DS114311">
    <property type="protein sequence ID" value="EAX88419.1"/>
    <property type="molecule type" value="Genomic_DNA"/>
</dbReference>
<reference evidence="2" key="2">
    <citation type="journal article" date="2007" name="Science">
        <title>Draft genome sequence of the sexually transmitted pathogen Trichomonas vaginalis.</title>
        <authorList>
            <person name="Carlton J.M."/>
            <person name="Hirt R.P."/>
            <person name="Silva J.C."/>
            <person name="Delcher A.L."/>
            <person name="Schatz M."/>
            <person name="Zhao Q."/>
            <person name="Wortman J.R."/>
            <person name="Bidwell S.L."/>
            <person name="Alsmark U.C.M."/>
            <person name="Besteiro S."/>
            <person name="Sicheritz-Ponten T."/>
            <person name="Noel C.J."/>
            <person name="Dacks J.B."/>
            <person name="Foster P.G."/>
            <person name="Simillion C."/>
            <person name="Van de Peer Y."/>
            <person name="Miranda-Saavedra D."/>
            <person name="Barton G.J."/>
            <person name="Westrop G.D."/>
            <person name="Mueller S."/>
            <person name="Dessi D."/>
            <person name="Fiori P.L."/>
            <person name="Ren Q."/>
            <person name="Paulsen I."/>
            <person name="Zhang H."/>
            <person name="Bastida-Corcuera F.D."/>
            <person name="Simoes-Barbosa A."/>
            <person name="Brown M.T."/>
            <person name="Hayes R.D."/>
            <person name="Mukherjee M."/>
            <person name="Okumura C.Y."/>
            <person name="Schneider R."/>
            <person name="Smith A.J."/>
            <person name="Vanacova S."/>
            <person name="Villalvazo M."/>
            <person name="Haas B.J."/>
            <person name="Pertea M."/>
            <person name="Feldblyum T.V."/>
            <person name="Utterback T.R."/>
            <person name="Shu C.L."/>
            <person name="Osoegawa K."/>
            <person name="de Jong P.J."/>
            <person name="Hrdy I."/>
            <person name="Horvathova L."/>
            <person name="Zubacova Z."/>
            <person name="Dolezal P."/>
            <person name="Malik S.B."/>
            <person name="Logsdon J.M. Jr."/>
            <person name="Henze K."/>
            <person name="Gupta A."/>
            <person name="Wang C.C."/>
            <person name="Dunne R.L."/>
            <person name="Upcroft J.A."/>
            <person name="Upcroft P."/>
            <person name="White O."/>
            <person name="Salzberg S.L."/>
            <person name="Tang P."/>
            <person name="Chiu C.-H."/>
            <person name="Lee Y.-S."/>
            <person name="Embley T.M."/>
            <person name="Coombs G.H."/>
            <person name="Mottram J.C."/>
            <person name="Tachezy J."/>
            <person name="Fraser-Liggett C.M."/>
            <person name="Johnson P.J."/>
        </authorList>
    </citation>
    <scope>NUCLEOTIDE SEQUENCE [LARGE SCALE GENOMIC DNA]</scope>
    <source>
        <strain evidence="2">G3</strain>
    </source>
</reference>
<dbReference type="Proteomes" id="UP000001542">
    <property type="component" value="Unassembled WGS sequence"/>
</dbReference>
<feature type="region of interest" description="Disordered" evidence="1">
    <location>
        <begin position="115"/>
        <end position="145"/>
    </location>
</feature>
<evidence type="ECO:0000313" key="2">
    <source>
        <dbReference type="EMBL" id="EAX88419.1"/>
    </source>
</evidence>
<dbReference type="VEuPathDB" id="TrichDB:TVAGG3_0644030"/>
<proteinExistence type="predicted"/>
<dbReference type="InParanoid" id="A2G339"/>